<dbReference type="GO" id="GO:0016020">
    <property type="term" value="C:membrane"/>
    <property type="evidence" value="ECO:0007669"/>
    <property type="project" value="GOC"/>
</dbReference>
<dbReference type="EMBL" id="LNIX01000048">
    <property type="protein sequence ID" value="OXA38123.1"/>
    <property type="molecule type" value="Genomic_DNA"/>
</dbReference>
<dbReference type="EC" id="3.5.1.89" evidence="2"/>
<feature type="transmembrane region" description="Helical" evidence="3">
    <location>
        <begin position="227"/>
        <end position="247"/>
    </location>
</feature>
<dbReference type="GO" id="GO:0006506">
    <property type="term" value="P:GPI anchor biosynthetic process"/>
    <property type="evidence" value="ECO:0007669"/>
    <property type="project" value="UniProtKB-UniPathway"/>
</dbReference>
<feature type="transmembrane region" description="Helical" evidence="3">
    <location>
        <begin position="267"/>
        <end position="285"/>
    </location>
</feature>
<dbReference type="InterPro" id="IPR024078">
    <property type="entry name" value="LmbE-like_dom_sf"/>
</dbReference>
<keyword evidence="3" id="KW-1133">Transmembrane helix</keyword>
<comment type="caution">
    <text evidence="4">The sequence shown here is derived from an EMBL/GenBank/DDBJ whole genome shotgun (WGS) entry which is preliminary data.</text>
</comment>
<dbReference type="STRING" id="158441.A0A226CYT2"/>
<reference evidence="4 5" key="1">
    <citation type="submission" date="2015-12" db="EMBL/GenBank/DDBJ databases">
        <title>The genome of Folsomia candida.</title>
        <authorList>
            <person name="Faddeeva A."/>
            <person name="Derks M.F."/>
            <person name="Anvar Y."/>
            <person name="Smit S."/>
            <person name="Van Straalen N."/>
            <person name="Roelofs D."/>
        </authorList>
    </citation>
    <scope>NUCLEOTIDE SEQUENCE [LARGE SCALE GENOMIC DNA]</scope>
    <source>
        <strain evidence="4 5">VU population</strain>
        <tissue evidence="4">Whole body</tissue>
    </source>
</reference>
<dbReference type="OMA" id="YVLESVN"/>
<name>A0A226CYT2_FOLCA</name>
<dbReference type="PANTHER" id="PTHR12993:SF11">
    <property type="entry name" value="N-ACETYLGLUCOSAMINYL-PHOSPHATIDYLINOSITOL DE-N-ACETYLASE"/>
    <property type="match status" value="1"/>
</dbReference>
<evidence type="ECO:0000256" key="2">
    <source>
        <dbReference type="ARBA" id="ARBA00012176"/>
    </source>
</evidence>
<protein>
    <recommendedName>
        <fullName evidence="2">N-acetylglucosaminylphosphatidylinositol deacetylase</fullName>
        <ecNumber evidence="2">3.5.1.89</ecNumber>
    </recommendedName>
</protein>
<dbReference type="SUPFAM" id="SSF102588">
    <property type="entry name" value="LmbE-like"/>
    <property type="match status" value="1"/>
</dbReference>
<keyword evidence="3" id="KW-0812">Transmembrane</keyword>
<dbReference type="InterPro" id="IPR003737">
    <property type="entry name" value="GlcNAc_PI_deacetylase-related"/>
</dbReference>
<dbReference type="Pfam" id="PF02585">
    <property type="entry name" value="PIG-L"/>
    <property type="match status" value="1"/>
</dbReference>
<keyword evidence="5" id="KW-1185">Reference proteome</keyword>
<dbReference type="GO" id="GO:0000225">
    <property type="term" value="F:N-acetylglucosaminylphosphatidylinositol deacetylase activity"/>
    <property type="evidence" value="ECO:0007669"/>
    <property type="project" value="UniProtKB-EC"/>
</dbReference>
<dbReference type="PANTHER" id="PTHR12993">
    <property type="entry name" value="N-ACETYLGLUCOSAMINYL-PHOSPHATIDYLINOSITOL DE-N-ACETYLASE-RELATED"/>
    <property type="match status" value="1"/>
</dbReference>
<dbReference type="Gene3D" id="3.40.50.10320">
    <property type="entry name" value="LmbE-like"/>
    <property type="match status" value="1"/>
</dbReference>
<proteinExistence type="inferred from homology"/>
<accession>A0A226CYT2</accession>
<keyword evidence="3" id="KW-0472">Membrane</keyword>
<evidence type="ECO:0000313" key="5">
    <source>
        <dbReference type="Proteomes" id="UP000198287"/>
    </source>
</evidence>
<dbReference type="OrthoDB" id="440160at2759"/>
<dbReference type="Proteomes" id="UP000198287">
    <property type="component" value="Unassembled WGS sequence"/>
</dbReference>
<dbReference type="GO" id="GO:0005783">
    <property type="term" value="C:endoplasmic reticulum"/>
    <property type="evidence" value="ECO:0007669"/>
    <property type="project" value="TreeGrafter"/>
</dbReference>
<evidence type="ECO:0000313" key="4">
    <source>
        <dbReference type="EMBL" id="OXA38123.1"/>
    </source>
</evidence>
<gene>
    <name evidence="4" type="ORF">Fcan01_27093</name>
</gene>
<comment type="similarity">
    <text evidence="1">Belongs to the PIGL family.</text>
</comment>
<dbReference type="UniPathway" id="UPA00196"/>
<sequence length="299" mass="34035">MGQQWGWPLVDVFFDKHISGGGVAQICGLILVTLLILIYSIIYTVTFLTWGKRSSPGLWGWKGVCSKRRVTTTTKKCRVLLAIAHPDDEVMFFGPTILNLLRDGHSVYILCFSYGDSEGQGLTRKSELWKSCRVLGVPDENVTIIKHDHLKDGMTNRWPILPLSAHIRSFLNSYGIDTLITFDRSGVSGHLNHISVHNAAQDLVERNLLPNDCEVYSLKSVGFFRQYALNLFNIPLSYFFNQFVHVARGSDYKTIVKAMKSHSSQMLWYRHLHILFSMYLVVNIFQKISRPITLASHSK</sequence>
<dbReference type="AlphaFoldDB" id="A0A226CYT2"/>
<feature type="transmembrane region" description="Helical" evidence="3">
    <location>
        <begin position="23"/>
        <end position="50"/>
    </location>
</feature>
<evidence type="ECO:0000256" key="1">
    <source>
        <dbReference type="ARBA" id="ARBA00006066"/>
    </source>
</evidence>
<evidence type="ECO:0000256" key="3">
    <source>
        <dbReference type="SAM" id="Phobius"/>
    </source>
</evidence>
<organism evidence="4 5">
    <name type="scientific">Folsomia candida</name>
    <name type="common">Springtail</name>
    <dbReference type="NCBI Taxonomy" id="158441"/>
    <lineage>
        <taxon>Eukaryota</taxon>
        <taxon>Metazoa</taxon>
        <taxon>Ecdysozoa</taxon>
        <taxon>Arthropoda</taxon>
        <taxon>Hexapoda</taxon>
        <taxon>Collembola</taxon>
        <taxon>Entomobryomorpha</taxon>
        <taxon>Isotomoidea</taxon>
        <taxon>Isotomidae</taxon>
        <taxon>Proisotominae</taxon>
        <taxon>Folsomia</taxon>
    </lineage>
</organism>